<keyword evidence="1" id="KW-0732">Signal</keyword>
<reference evidence="2 3" key="1">
    <citation type="submission" date="2024-05" db="EMBL/GenBank/DDBJ databases">
        <title>Roseateles sp. DJS-2-20 16S ribosomal RNA gene Genome sequencing and assembly.</title>
        <authorList>
            <person name="Woo H."/>
        </authorList>
    </citation>
    <scope>NUCLEOTIDE SEQUENCE [LARGE SCALE GENOMIC DNA]</scope>
    <source>
        <strain evidence="2 3">DJS-2-20</strain>
    </source>
</reference>
<feature type="chain" id="PRO_5046356533" evidence="1">
    <location>
        <begin position="19"/>
        <end position="143"/>
    </location>
</feature>
<evidence type="ECO:0000313" key="3">
    <source>
        <dbReference type="Proteomes" id="UP001495147"/>
    </source>
</evidence>
<name>A0ABV0G756_9BURK</name>
<dbReference type="RefSeq" id="WP_347706383.1">
    <property type="nucleotide sequence ID" value="NZ_JBDPZD010000008.1"/>
</dbReference>
<feature type="signal peptide" evidence="1">
    <location>
        <begin position="1"/>
        <end position="18"/>
    </location>
</feature>
<dbReference type="EMBL" id="JBDPZD010000008">
    <property type="protein sequence ID" value="MEO3693567.1"/>
    <property type="molecule type" value="Genomic_DNA"/>
</dbReference>
<gene>
    <name evidence="2" type="ORF">ABDJ85_19005</name>
</gene>
<protein>
    <submittedName>
        <fullName evidence="2">Uncharacterized protein</fullName>
    </submittedName>
</protein>
<evidence type="ECO:0000313" key="2">
    <source>
        <dbReference type="EMBL" id="MEO3693567.1"/>
    </source>
</evidence>
<comment type="caution">
    <text evidence="2">The sequence shown here is derived from an EMBL/GenBank/DDBJ whole genome shotgun (WGS) entry which is preliminary data.</text>
</comment>
<keyword evidence="3" id="KW-1185">Reference proteome</keyword>
<evidence type="ECO:0000256" key="1">
    <source>
        <dbReference type="SAM" id="SignalP"/>
    </source>
</evidence>
<sequence>MKSVLLAALLATALPAFAQAEAQALSACVGAKSTGQDRKDLAKWLFTAMAAHPDMKPLSTVSDPVAEASSKTAGELFTRLLSDACATEAKAALKAGGPMAIQVGFQTLGQLAMQELMTDKDVAASMGRLDKYLDRQKLATLGQ</sequence>
<dbReference type="Proteomes" id="UP001495147">
    <property type="component" value="Unassembled WGS sequence"/>
</dbReference>
<organism evidence="2 3">
    <name type="scientific">Roseateles paludis</name>
    <dbReference type="NCBI Taxonomy" id="3145238"/>
    <lineage>
        <taxon>Bacteria</taxon>
        <taxon>Pseudomonadati</taxon>
        <taxon>Pseudomonadota</taxon>
        <taxon>Betaproteobacteria</taxon>
        <taxon>Burkholderiales</taxon>
        <taxon>Sphaerotilaceae</taxon>
        <taxon>Roseateles</taxon>
    </lineage>
</organism>
<proteinExistence type="predicted"/>
<accession>A0ABV0G756</accession>